<evidence type="ECO:0000313" key="2">
    <source>
        <dbReference type="EMBL" id="CUH70421.1"/>
    </source>
</evidence>
<evidence type="ECO:0000313" key="3">
    <source>
        <dbReference type="Proteomes" id="UP000051086"/>
    </source>
</evidence>
<dbReference type="EMBL" id="CYSB01000033">
    <property type="protein sequence ID" value="CUH68467.1"/>
    <property type="molecule type" value="Genomic_DNA"/>
</dbReference>
<proteinExistence type="predicted"/>
<sequence length="542" mass="60638">MRFNVSEDQLPPKMQRFLKDIDTGRAYSAPALQKKRANVSSALRCLAETAQLNGLLVILNAETAGAMIKRLQTANWSSSTISGFKTLLRHYAYETGEGEDWALSSGASDRRPVELVLRASHWAPYRAVLPMLLEGGIGDREIRLADRWLRHRNQVTHLSLDHAMTFHADPGNLRGLAAFMTAIDPGNPDTLILQAAQRKRRSTAKGVKHKPAYGELPEPFLSQMKVISRKPKELGGLSTARIKVMGCAIRRLIRAAKQRGLKPELTMETATAFAEDLVSDDLKTISAAGHCEFLGYFAKRAGYPAEIGEELLETHWSLKAEARTDLKHKEIKLAKVPIDLVDLAKTASEILDQAPFQEDIRNRRRDYTLAGAIALLCKLQIRAKDLREGKIGKEFSRDSEGWSVDLKTSKTGTYITGRLADCLTPFLDAVLLMDTDPAYLWKIYDQRVGTALFANPARDWQCYEREWLRRNMTERTGHSAHIVRTLIYDYVTLDAELDAKVAQALVGHAHATSKQFYEVNADRYRRMAALMGLAAIEKALPG</sequence>
<name>A0A0P1FKT0_9RHOB</name>
<dbReference type="Proteomes" id="UP000051086">
    <property type="component" value="Unassembled WGS sequence"/>
</dbReference>
<protein>
    <submittedName>
        <fullName evidence="2">Uncharacterized protein</fullName>
    </submittedName>
</protein>
<dbReference type="AlphaFoldDB" id="A0A0P1FKT0"/>
<keyword evidence="3" id="KW-1185">Reference proteome</keyword>
<gene>
    <name evidence="1" type="ORF">TL5118_02631</name>
    <name evidence="2" type="ORF">TL5120_00197</name>
</gene>
<evidence type="ECO:0000313" key="1">
    <source>
        <dbReference type="EMBL" id="CUH68467.1"/>
    </source>
</evidence>
<organism evidence="2 4">
    <name type="scientific">Thalassovita autumnalis</name>
    <dbReference type="NCBI Taxonomy" id="2072972"/>
    <lineage>
        <taxon>Bacteria</taxon>
        <taxon>Pseudomonadati</taxon>
        <taxon>Pseudomonadota</taxon>
        <taxon>Alphaproteobacteria</taxon>
        <taxon>Rhodobacterales</taxon>
        <taxon>Roseobacteraceae</taxon>
        <taxon>Thalassovita</taxon>
    </lineage>
</organism>
<reference evidence="2 4" key="1">
    <citation type="submission" date="2015-09" db="EMBL/GenBank/DDBJ databases">
        <authorList>
            <consortium name="Swine Surveillance"/>
        </authorList>
    </citation>
    <scope>NUCLEOTIDE SEQUENCE [LARGE SCALE GENOMIC DNA]</scope>
    <source>
        <strain evidence="2 4">5120</strain>
    </source>
</reference>
<evidence type="ECO:0000313" key="4">
    <source>
        <dbReference type="Proteomes" id="UP000051887"/>
    </source>
</evidence>
<dbReference type="Proteomes" id="UP000051887">
    <property type="component" value="Unassembled WGS sequence"/>
</dbReference>
<reference evidence="1 3" key="2">
    <citation type="submission" date="2015-09" db="EMBL/GenBank/DDBJ databases">
        <authorList>
            <person name="Rodrigo-Torres L."/>
            <person name="Arahal D.R."/>
        </authorList>
    </citation>
    <scope>NUCLEOTIDE SEQUENCE [LARGE SCALE GENOMIC DNA]</scope>
    <source>
        <strain evidence="1 3">CECT 5118</strain>
    </source>
</reference>
<dbReference type="EMBL" id="CYSC01000006">
    <property type="protein sequence ID" value="CUH70421.1"/>
    <property type="molecule type" value="Genomic_DNA"/>
</dbReference>
<accession>A0A0P1FKT0</accession>